<gene>
    <name evidence="2" type="primary">ligD_1</name>
    <name evidence="2" type="ORF">LMG23994_01632</name>
</gene>
<sequence>MLAATEPFALKTRGGADATAWFPELRDALAGLPRGAHILDGEVAVLDELGRADFNRLHARALRRGWYRGADGVVLCAFDLLMHAGRDVRSLPYEERKTRLRALLAGVSGILFVDSVEDGDWLWQAVLGLKLEGVVAKRAGSLYVAGESADWLKIKRPGATPAGRFHREL</sequence>
<feature type="domain" description="ATP-dependent DNA ligase family profile" evidence="1">
    <location>
        <begin position="73"/>
        <end position="156"/>
    </location>
</feature>
<protein>
    <submittedName>
        <fullName evidence="2">Multifunctional non-homologous end joining protein LigD</fullName>
    </submittedName>
</protein>
<reference evidence="2 3" key="1">
    <citation type="submission" date="2021-08" db="EMBL/GenBank/DDBJ databases">
        <authorList>
            <person name="Peeters C."/>
        </authorList>
    </citation>
    <scope>NUCLEOTIDE SEQUENCE [LARGE SCALE GENOMIC DNA]</scope>
    <source>
        <strain evidence="2 3">LMG 23994</strain>
    </source>
</reference>
<dbReference type="Pfam" id="PF01068">
    <property type="entry name" value="DNA_ligase_A_M"/>
    <property type="match status" value="1"/>
</dbReference>
<dbReference type="Gene3D" id="3.30.1490.70">
    <property type="match status" value="1"/>
</dbReference>
<dbReference type="SUPFAM" id="SSF56091">
    <property type="entry name" value="DNA ligase/mRNA capping enzyme, catalytic domain"/>
    <property type="match status" value="1"/>
</dbReference>
<dbReference type="Gene3D" id="3.30.470.30">
    <property type="entry name" value="DNA ligase/mRNA capping enzyme"/>
    <property type="match status" value="1"/>
</dbReference>
<evidence type="ECO:0000313" key="3">
    <source>
        <dbReference type="Proteomes" id="UP000701702"/>
    </source>
</evidence>
<comment type="caution">
    <text evidence="2">The sequence shown here is derived from an EMBL/GenBank/DDBJ whole genome shotgun (WGS) entry which is preliminary data.</text>
</comment>
<evidence type="ECO:0000259" key="1">
    <source>
        <dbReference type="PROSITE" id="PS50160"/>
    </source>
</evidence>
<accession>A0ABN7YCJ1</accession>
<dbReference type="Proteomes" id="UP000701702">
    <property type="component" value="Unassembled WGS sequence"/>
</dbReference>
<organism evidence="2 3">
    <name type="scientific">Cupriavidus pinatubonensis</name>
    <dbReference type="NCBI Taxonomy" id="248026"/>
    <lineage>
        <taxon>Bacteria</taxon>
        <taxon>Pseudomonadati</taxon>
        <taxon>Pseudomonadota</taxon>
        <taxon>Betaproteobacteria</taxon>
        <taxon>Burkholderiales</taxon>
        <taxon>Burkholderiaceae</taxon>
        <taxon>Cupriavidus</taxon>
    </lineage>
</organism>
<keyword evidence="3" id="KW-1185">Reference proteome</keyword>
<dbReference type="PROSITE" id="PS50160">
    <property type="entry name" value="DNA_LIGASE_A3"/>
    <property type="match status" value="1"/>
</dbReference>
<dbReference type="InterPro" id="IPR012310">
    <property type="entry name" value="DNA_ligase_ATP-dep_cent"/>
</dbReference>
<evidence type="ECO:0000313" key="2">
    <source>
        <dbReference type="EMBL" id="CAG9169725.1"/>
    </source>
</evidence>
<name>A0ABN7YCJ1_9BURK</name>
<dbReference type="EMBL" id="CAJZAF010000007">
    <property type="protein sequence ID" value="CAG9169725.1"/>
    <property type="molecule type" value="Genomic_DNA"/>
</dbReference>
<proteinExistence type="predicted"/>